<evidence type="ECO:0000313" key="1">
    <source>
        <dbReference type="EMBL" id="PNT66874.1"/>
    </source>
</evidence>
<dbReference type="EMBL" id="CM000882">
    <property type="protein sequence ID" value="PNT66874.1"/>
    <property type="molecule type" value="Genomic_DNA"/>
</dbReference>
<dbReference type="AlphaFoldDB" id="A0A2K2CXW6"/>
<reference evidence="2" key="3">
    <citation type="submission" date="2018-08" db="UniProtKB">
        <authorList>
            <consortium name="EnsemblPlants"/>
        </authorList>
    </citation>
    <scope>IDENTIFICATION</scope>
    <source>
        <strain evidence="2">cv. Bd21</strain>
    </source>
</reference>
<evidence type="ECO:0000313" key="2">
    <source>
        <dbReference type="EnsemblPlants" id="PNT66874"/>
    </source>
</evidence>
<dbReference type="Gramene" id="PNT66874">
    <property type="protein sequence ID" value="PNT66874"/>
    <property type="gene ID" value="BRADI_3g17896v3"/>
</dbReference>
<protein>
    <submittedName>
        <fullName evidence="1 2">Uncharacterized protein</fullName>
    </submittedName>
</protein>
<dbReference type="Proteomes" id="UP000008810">
    <property type="component" value="Chromosome 3"/>
</dbReference>
<keyword evidence="3" id="KW-1185">Reference proteome</keyword>
<dbReference type="InParanoid" id="A0A2K2CXW6"/>
<reference evidence="1 2" key="1">
    <citation type="journal article" date="2010" name="Nature">
        <title>Genome sequencing and analysis of the model grass Brachypodium distachyon.</title>
        <authorList>
            <consortium name="International Brachypodium Initiative"/>
        </authorList>
    </citation>
    <scope>NUCLEOTIDE SEQUENCE [LARGE SCALE GENOMIC DNA]</scope>
    <source>
        <strain evidence="1 2">Bd21</strain>
    </source>
</reference>
<dbReference type="EnsemblPlants" id="PNT66874">
    <property type="protein sequence ID" value="PNT66874"/>
    <property type="gene ID" value="BRADI_3g17896v3"/>
</dbReference>
<sequence>MQRTYVRQQSNDSQAVTSKHKILECSALSNIQLTHVRSNRNIISSSRKWLMTKEIESEREGRERCCINAECQRNHRGSGYIRGYFLQKNAESSS</sequence>
<proteinExistence type="predicted"/>
<name>A0A2K2CXW6_BRADI</name>
<gene>
    <name evidence="1" type="ORF">BRADI_3g17896v3</name>
</gene>
<evidence type="ECO:0000313" key="3">
    <source>
        <dbReference type="Proteomes" id="UP000008810"/>
    </source>
</evidence>
<accession>A0A2K2CXW6</accession>
<reference evidence="1" key="2">
    <citation type="submission" date="2017-06" db="EMBL/GenBank/DDBJ databases">
        <title>WGS assembly of Brachypodium distachyon.</title>
        <authorList>
            <consortium name="The International Brachypodium Initiative"/>
            <person name="Lucas S."/>
            <person name="Harmon-Smith M."/>
            <person name="Lail K."/>
            <person name="Tice H."/>
            <person name="Grimwood J."/>
            <person name="Bruce D."/>
            <person name="Barry K."/>
            <person name="Shu S."/>
            <person name="Lindquist E."/>
            <person name="Wang M."/>
            <person name="Pitluck S."/>
            <person name="Vogel J.P."/>
            <person name="Garvin D.F."/>
            <person name="Mockler T.C."/>
            <person name="Schmutz J."/>
            <person name="Rokhsar D."/>
            <person name="Bevan M.W."/>
        </authorList>
    </citation>
    <scope>NUCLEOTIDE SEQUENCE</scope>
    <source>
        <strain evidence="1">Bd21</strain>
    </source>
</reference>
<organism evidence="1">
    <name type="scientific">Brachypodium distachyon</name>
    <name type="common">Purple false brome</name>
    <name type="synonym">Trachynia distachya</name>
    <dbReference type="NCBI Taxonomy" id="15368"/>
    <lineage>
        <taxon>Eukaryota</taxon>
        <taxon>Viridiplantae</taxon>
        <taxon>Streptophyta</taxon>
        <taxon>Embryophyta</taxon>
        <taxon>Tracheophyta</taxon>
        <taxon>Spermatophyta</taxon>
        <taxon>Magnoliopsida</taxon>
        <taxon>Liliopsida</taxon>
        <taxon>Poales</taxon>
        <taxon>Poaceae</taxon>
        <taxon>BOP clade</taxon>
        <taxon>Pooideae</taxon>
        <taxon>Stipodae</taxon>
        <taxon>Brachypodieae</taxon>
        <taxon>Brachypodium</taxon>
    </lineage>
</organism>